<comment type="caution">
    <text evidence="3">The sequence shown here is derived from an EMBL/GenBank/DDBJ whole genome shotgun (WGS) entry which is preliminary data.</text>
</comment>
<dbReference type="Pfam" id="PF14503">
    <property type="entry name" value="YhfZ_C"/>
    <property type="match status" value="1"/>
</dbReference>
<evidence type="ECO:0008006" key="5">
    <source>
        <dbReference type="Google" id="ProtNLM"/>
    </source>
</evidence>
<evidence type="ECO:0000259" key="2">
    <source>
        <dbReference type="Pfam" id="PF14503"/>
    </source>
</evidence>
<reference evidence="3 4" key="1">
    <citation type="submission" date="2023-07" db="EMBL/GenBank/DDBJ databases">
        <title>Genomic Encyclopedia of Type Strains, Phase IV (KMG-IV): sequencing the most valuable type-strain genomes for metagenomic binning, comparative biology and taxonomic classification.</title>
        <authorList>
            <person name="Goeker M."/>
        </authorList>
    </citation>
    <scope>NUCLEOTIDE SEQUENCE [LARGE SCALE GENOMIC DNA]</scope>
    <source>
        <strain evidence="3 4">DSM 16784</strain>
    </source>
</reference>
<evidence type="ECO:0000313" key="3">
    <source>
        <dbReference type="EMBL" id="MDQ0362093.1"/>
    </source>
</evidence>
<dbReference type="SUPFAM" id="SSF53850">
    <property type="entry name" value="Periplasmic binding protein-like II"/>
    <property type="match status" value="1"/>
</dbReference>
<gene>
    <name evidence="3" type="ORF">J2S15_002846</name>
</gene>
<dbReference type="InterPro" id="IPR032791">
    <property type="entry name" value="YhfZ_C"/>
</dbReference>
<dbReference type="NCBIfam" id="NF041241">
    <property type="entry name" value="YhfZ_full"/>
    <property type="match status" value="1"/>
</dbReference>
<sequence>MSIYNKNGQAIIKLAKFFLALDTDERIPTISVFEKELDVARGTVQIALETLKSNQAITTVSKGHMGSYLLKKDIYKLLEFADISFVIGVMPLPYSKKYEGLATGLKTVLDNQFGLRINLAYMSGSNSRIDMIESGRYDFSIVSKYTAELAIHNKKAIKIIQSFGEHSYLSGHCIVFAKDIETVLRDGLTLGIDMNSIDQEQLTYKVVNGYKVNLKKLNYNQIMEKISTKEIDAAVWNIDEIVERYPDFKYLPIDVDNNADSEAVVITSLERPEIGVLLSQLIDINEVINIQEKVVSKQMLPVY</sequence>
<evidence type="ECO:0000313" key="4">
    <source>
        <dbReference type="Proteomes" id="UP001230220"/>
    </source>
</evidence>
<proteinExistence type="predicted"/>
<protein>
    <recommendedName>
        <fullName evidence="5">Helix-turn-helix protein</fullName>
    </recommendedName>
</protein>
<keyword evidence="4" id="KW-1185">Reference proteome</keyword>
<evidence type="ECO:0000259" key="1">
    <source>
        <dbReference type="Pfam" id="PF14502"/>
    </source>
</evidence>
<feature type="domain" description="YhfZ helix-turn-helix" evidence="1">
    <location>
        <begin position="25"/>
        <end position="69"/>
    </location>
</feature>
<feature type="domain" description="Uncharacterised protein YhfZ C-terminal" evidence="2">
    <location>
        <begin position="73"/>
        <end position="303"/>
    </location>
</feature>
<name>A0ABU0E5U8_9FIRM</name>
<organism evidence="3 4">
    <name type="scientific">Breznakia pachnodae</name>
    <dbReference type="NCBI Taxonomy" id="265178"/>
    <lineage>
        <taxon>Bacteria</taxon>
        <taxon>Bacillati</taxon>
        <taxon>Bacillota</taxon>
        <taxon>Erysipelotrichia</taxon>
        <taxon>Erysipelotrichales</taxon>
        <taxon>Erysipelotrichaceae</taxon>
        <taxon>Breznakia</taxon>
    </lineage>
</organism>
<dbReference type="RefSeq" id="WP_307409393.1">
    <property type="nucleotide sequence ID" value="NZ_JAUSUR010000005.1"/>
</dbReference>
<dbReference type="Pfam" id="PF14502">
    <property type="entry name" value="HTH_41"/>
    <property type="match status" value="1"/>
</dbReference>
<dbReference type="Proteomes" id="UP001230220">
    <property type="component" value="Unassembled WGS sequence"/>
</dbReference>
<dbReference type="EMBL" id="JAUSUR010000005">
    <property type="protein sequence ID" value="MDQ0362093.1"/>
    <property type="molecule type" value="Genomic_DNA"/>
</dbReference>
<dbReference type="Gene3D" id="3.40.190.10">
    <property type="entry name" value="Periplasmic binding protein-like II"/>
    <property type="match status" value="2"/>
</dbReference>
<dbReference type="InterPro" id="IPR041444">
    <property type="entry name" value="HTH_41"/>
</dbReference>
<accession>A0ABU0E5U8</accession>